<accession>A0A8X6L3V3</accession>
<evidence type="ECO:0000259" key="1">
    <source>
        <dbReference type="Pfam" id="PF11260"/>
    </source>
</evidence>
<organism evidence="2 3">
    <name type="scientific">Trichonephila clavata</name>
    <name type="common">Joro spider</name>
    <name type="synonym">Nephila clavata</name>
    <dbReference type="NCBI Taxonomy" id="2740835"/>
    <lineage>
        <taxon>Eukaryota</taxon>
        <taxon>Metazoa</taxon>
        <taxon>Ecdysozoa</taxon>
        <taxon>Arthropoda</taxon>
        <taxon>Chelicerata</taxon>
        <taxon>Arachnida</taxon>
        <taxon>Araneae</taxon>
        <taxon>Araneomorphae</taxon>
        <taxon>Entelegynae</taxon>
        <taxon>Araneoidea</taxon>
        <taxon>Nephilidae</taxon>
        <taxon>Trichonephila</taxon>
    </lineage>
</organism>
<name>A0A8X6L3V3_TRICU</name>
<dbReference type="InterPro" id="IPR038542">
    <property type="entry name" value="Spidroin_C_sf"/>
</dbReference>
<dbReference type="Gene3D" id="1.10.10.1350">
    <property type="entry name" value="Spidroin domain, C-terminal domain"/>
    <property type="match status" value="1"/>
</dbReference>
<evidence type="ECO:0000313" key="2">
    <source>
        <dbReference type="EMBL" id="GFQ96755.1"/>
    </source>
</evidence>
<protein>
    <submittedName>
        <fullName evidence="2">Major ampullate spidroin 1B variant 5</fullName>
    </submittedName>
</protein>
<sequence length="165" mass="16590">MDKEDTVTLVSGLQGGDLRVVASASGDRGFGRGRYSSGYGSDSGTSATGEFSGYLDVPLSGRVSAAASRLSSPAAGSRVSSTISLLLSNGITNTNALSSAIGNIMYQVGNSNPGLSSCDVTVEALLEILSALLSILGSASIGEINYNSLGQSAEIVSQSMLQALS</sequence>
<dbReference type="AlphaFoldDB" id="A0A8X6L3V3"/>
<feature type="domain" description="Spidroin C-terminal" evidence="1">
    <location>
        <begin position="65"/>
        <end position="148"/>
    </location>
</feature>
<reference evidence="2" key="1">
    <citation type="submission" date="2020-07" db="EMBL/GenBank/DDBJ databases">
        <title>Multicomponent nature underlies the extraordinary mechanical properties of spider dragline silk.</title>
        <authorList>
            <person name="Kono N."/>
            <person name="Nakamura H."/>
            <person name="Mori M."/>
            <person name="Yoshida Y."/>
            <person name="Ohtoshi R."/>
            <person name="Malay A.D."/>
            <person name="Moran D.A.P."/>
            <person name="Tomita M."/>
            <person name="Numata K."/>
            <person name="Arakawa K."/>
        </authorList>
    </citation>
    <scope>NUCLEOTIDE SEQUENCE</scope>
</reference>
<gene>
    <name evidence="2" type="primary">MaSp1B5</name>
    <name evidence="2" type="ORF">TNCT_800181</name>
</gene>
<keyword evidence="3" id="KW-1185">Reference proteome</keyword>
<evidence type="ECO:0000313" key="3">
    <source>
        <dbReference type="Proteomes" id="UP000887116"/>
    </source>
</evidence>
<dbReference type="Pfam" id="PF11260">
    <property type="entry name" value="Spidroin_MaSp"/>
    <property type="match status" value="1"/>
</dbReference>
<dbReference type="EMBL" id="BMAO01004757">
    <property type="protein sequence ID" value="GFQ96755.1"/>
    <property type="molecule type" value="Genomic_DNA"/>
</dbReference>
<dbReference type="InterPro" id="IPR021001">
    <property type="entry name" value="Spidroin_C"/>
</dbReference>
<comment type="caution">
    <text evidence="2">The sequence shown here is derived from an EMBL/GenBank/DDBJ whole genome shotgun (WGS) entry which is preliminary data.</text>
</comment>
<dbReference type="Proteomes" id="UP000887116">
    <property type="component" value="Unassembled WGS sequence"/>
</dbReference>
<proteinExistence type="predicted"/>